<protein>
    <submittedName>
        <fullName evidence="8">Uncharacterized protein</fullName>
    </submittedName>
</protein>
<dbReference type="PANTHER" id="PTHR45962:SF1">
    <property type="entry name" value="N-FATTY-ACYL-AMINO ACID SYNTHASE_HYDROLASE PM20D1"/>
    <property type="match status" value="1"/>
</dbReference>
<keyword evidence="9" id="KW-1185">Reference proteome</keyword>
<dbReference type="PANTHER" id="PTHR45962">
    <property type="entry name" value="N-FATTY-ACYL-AMINO ACID SYNTHASE/HYDROLASE PM20D1"/>
    <property type="match status" value="1"/>
</dbReference>
<keyword evidence="4" id="KW-0378">Hydrolase</keyword>
<evidence type="ECO:0000313" key="9">
    <source>
        <dbReference type="Proteomes" id="UP000449547"/>
    </source>
</evidence>
<evidence type="ECO:0000256" key="7">
    <source>
        <dbReference type="PIRSR" id="PIRSR037217-2"/>
    </source>
</evidence>
<reference evidence="8 9" key="1">
    <citation type="submission" date="2019-07" db="EMBL/GenBank/DDBJ databases">
        <title>Genome assembly of two rare yeast pathogens: Diutina rugosa and Trichomonascus ciferrii.</title>
        <authorList>
            <person name="Mixao V."/>
            <person name="Saus E."/>
            <person name="Hansen A."/>
            <person name="Lass-Flor C."/>
            <person name="Gabaldon T."/>
        </authorList>
    </citation>
    <scope>NUCLEOTIDE SEQUENCE [LARGE SCALE GENOMIC DNA]</scope>
    <source>
        <strain evidence="8 9">CBS 613</strain>
    </source>
</reference>
<dbReference type="Gene3D" id="1.10.150.900">
    <property type="match status" value="1"/>
</dbReference>
<dbReference type="GO" id="GO:0046872">
    <property type="term" value="F:metal ion binding"/>
    <property type="evidence" value="ECO:0007669"/>
    <property type="project" value="UniProtKB-KW"/>
</dbReference>
<name>A0A642UEJ5_DIURU</name>
<evidence type="ECO:0000256" key="2">
    <source>
        <dbReference type="ARBA" id="ARBA00022670"/>
    </source>
</evidence>
<evidence type="ECO:0000256" key="6">
    <source>
        <dbReference type="PIRSR" id="PIRSR037217-1"/>
    </source>
</evidence>
<dbReference type="GO" id="GO:0051603">
    <property type="term" value="P:proteolysis involved in protein catabolic process"/>
    <property type="evidence" value="ECO:0007669"/>
    <property type="project" value="TreeGrafter"/>
</dbReference>
<sequence length="573" mass="64111">MHAEYHSMMSSGRLTLAQKKRQLLIVTVVVVAVAALCLLPLLEAVKVWVTPLDQRDKCPIHNKVVPPGFKHNNESVDTIVNDPHYAEVAVQRLQGAIAIDTSIGDELPPYSDTEFWQRFDKFHRYLAMTFPKLRRQMKVETVNHYGILATWKGSDKSLKPIVLMAHQDVVPVSRDSWDQWHHPPFSGHFDGEYIYGRGTLDCKGQLIAILASLDKLRQSGFKPKRTIIVSLGFDEESSGLEGARHLAQTLEKRYGNHSIYAIIDEGTGFLHDEFSGQLVAAPAVAEKGYVDIWTTLTVPGGHSSVPPDHTSLGIMAELETLIEEDPYDPLLVAENPFMAHLECAAVNSDHMSKYSRKQILRAAFDPIANKAVVNKLQTSPYKYYIQTSQAMDVIQGGEKVNALPESVILGVNHRVTIGQSVDDITFHFANRVRKVAEKYDLTLYAYGDRVIEGANGVFNVTQRGKLPPSPVTPTKGKAWQVLAGTNRHVIEDLGLFPKVKYPVMTTPSIMTPNSDTRHYWSLTDNIFRFAPLVMSLEFEGVHSVNEKVSLENHLLMIAWYHEYLQAADAAADH</sequence>
<keyword evidence="2" id="KW-0645">Protease</keyword>
<feature type="binding site" evidence="7">
    <location>
        <position position="201"/>
    </location>
    <ligand>
        <name>Zn(2+)</name>
        <dbReference type="ChEBI" id="CHEBI:29105"/>
        <label>1</label>
    </ligand>
</feature>
<feature type="binding site" evidence="7">
    <location>
        <position position="166"/>
    </location>
    <ligand>
        <name>Zn(2+)</name>
        <dbReference type="ChEBI" id="CHEBI:29105"/>
        <label>2</label>
    </ligand>
</feature>
<dbReference type="VEuPathDB" id="FungiDB:DIURU_005183"/>
<feature type="binding site" evidence="7">
    <location>
        <position position="264"/>
    </location>
    <ligand>
        <name>Zn(2+)</name>
        <dbReference type="ChEBI" id="CHEBI:29105"/>
        <label>2</label>
    </ligand>
</feature>
<organism evidence="8 9">
    <name type="scientific">Diutina rugosa</name>
    <name type="common">Yeast</name>
    <name type="synonym">Candida rugosa</name>
    <dbReference type="NCBI Taxonomy" id="5481"/>
    <lineage>
        <taxon>Eukaryota</taxon>
        <taxon>Fungi</taxon>
        <taxon>Dikarya</taxon>
        <taxon>Ascomycota</taxon>
        <taxon>Saccharomycotina</taxon>
        <taxon>Pichiomycetes</taxon>
        <taxon>Debaryomycetaceae</taxon>
        <taxon>Diutina</taxon>
    </lineage>
</organism>
<evidence type="ECO:0000256" key="5">
    <source>
        <dbReference type="ARBA" id="ARBA00022833"/>
    </source>
</evidence>
<dbReference type="CDD" id="cd05674">
    <property type="entry name" value="M20_yscS"/>
    <property type="match status" value="1"/>
</dbReference>
<gene>
    <name evidence="8" type="ORF">DIURU_005183</name>
</gene>
<evidence type="ECO:0000313" key="8">
    <source>
        <dbReference type="EMBL" id="KAA8897584.1"/>
    </source>
</evidence>
<dbReference type="OrthoDB" id="3064516at2759"/>
<feature type="active site" evidence="6">
    <location>
        <position position="168"/>
    </location>
</feature>
<feature type="binding site" evidence="7">
    <location>
        <position position="236"/>
    </location>
    <ligand>
        <name>Zn(2+)</name>
        <dbReference type="ChEBI" id="CHEBI:29105"/>
        <label>1</label>
    </ligand>
</feature>
<dbReference type="OMA" id="VAPSCMT"/>
<dbReference type="InterPro" id="IPR047177">
    <property type="entry name" value="Pept_M20A"/>
</dbReference>
<dbReference type="GO" id="GO:0000328">
    <property type="term" value="C:fungal-type vacuole lumen"/>
    <property type="evidence" value="ECO:0007669"/>
    <property type="project" value="TreeGrafter"/>
</dbReference>
<comment type="similarity">
    <text evidence="1">Belongs to the peptidase M20A family.</text>
</comment>
<dbReference type="GeneID" id="54783834"/>
<dbReference type="Pfam" id="PF01546">
    <property type="entry name" value="Peptidase_M20"/>
    <property type="match status" value="1"/>
</dbReference>
<dbReference type="Gene3D" id="3.40.630.10">
    <property type="entry name" value="Zn peptidases"/>
    <property type="match status" value="1"/>
</dbReference>
<dbReference type="PIRSF" id="PIRSF037217">
    <property type="entry name" value="Carboxypeptidase_S"/>
    <property type="match status" value="1"/>
</dbReference>
<dbReference type="AlphaFoldDB" id="A0A642UEJ5"/>
<dbReference type="InterPro" id="IPR036264">
    <property type="entry name" value="Bact_exopeptidase_dim_dom"/>
</dbReference>
<dbReference type="GO" id="GO:0004181">
    <property type="term" value="F:metallocarboxypeptidase activity"/>
    <property type="evidence" value="ECO:0007669"/>
    <property type="project" value="InterPro"/>
</dbReference>
<evidence type="ECO:0000256" key="1">
    <source>
        <dbReference type="ARBA" id="ARBA00006247"/>
    </source>
</evidence>
<comment type="caution">
    <text evidence="8">The sequence shown here is derived from an EMBL/GenBank/DDBJ whole genome shotgun (WGS) entry which is preliminary data.</text>
</comment>
<dbReference type="InterPro" id="IPR017141">
    <property type="entry name" value="Pept_M20_carboxypep"/>
</dbReference>
<proteinExistence type="inferred from homology"/>
<dbReference type="SUPFAM" id="SSF55031">
    <property type="entry name" value="Bacterial exopeptidase dimerisation domain"/>
    <property type="match status" value="1"/>
</dbReference>
<dbReference type="RefSeq" id="XP_034010059.1">
    <property type="nucleotide sequence ID" value="XM_034158137.1"/>
</dbReference>
<evidence type="ECO:0000256" key="4">
    <source>
        <dbReference type="ARBA" id="ARBA00022801"/>
    </source>
</evidence>
<feature type="active site" description="Proton acceptor" evidence="6">
    <location>
        <position position="235"/>
    </location>
</feature>
<keyword evidence="5 7" id="KW-0862">Zinc</keyword>
<feature type="binding site" evidence="7">
    <location>
        <position position="542"/>
    </location>
    <ligand>
        <name>Zn(2+)</name>
        <dbReference type="ChEBI" id="CHEBI:29105"/>
        <label>1</label>
    </ligand>
</feature>
<accession>A0A642UEJ5</accession>
<dbReference type="SUPFAM" id="SSF53187">
    <property type="entry name" value="Zn-dependent exopeptidases"/>
    <property type="match status" value="1"/>
</dbReference>
<keyword evidence="3 7" id="KW-0479">Metal-binding</keyword>
<evidence type="ECO:0000256" key="3">
    <source>
        <dbReference type="ARBA" id="ARBA00022723"/>
    </source>
</evidence>
<dbReference type="FunFam" id="3.40.630.10:FF:000027">
    <property type="entry name" value="N-fatty-acyl-amino acid synthase/hydrolase PM20D1"/>
    <property type="match status" value="1"/>
</dbReference>
<dbReference type="InterPro" id="IPR002933">
    <property type="entry name" value="Peptidase_M20"/>
</dbReference>
<dbReference type="Proteomes" id="UP000449547">
    <property type="component" value="Unassembled WGS sequence"/>
</dbReference>
<feature type="binding site" evidence="7">
    <location>
        <position position="201"/>
    </location>
    <ligand>
        <name>Zn(2+)</name>
        <dbReference type="ChEBI" id="CHEBI:29105"/>
        <label>2</label>
    </ligand>
</feature>
<dbReference type="EMBL" id="SWFT01000155">
    <property type="protein sequence ID" value="KAA8897584.1"/>
    <property type="molecule type" value="Genomic_DNA"/>
</dbReference>